<dbReference type="PANTHER" id="PTHR42870">
    <property type="entry name" value="ACETYL-COA C-ACETYLTRANSFERASE"/>
    <property type="match status" value="1"/>
</dbReference>
<organism evidence="1 2">
    <name type="scientific">Cladosporium halotolerans</name>
    <dbReference type="NCBI Taxonomy" id="1052096"/>
    <lineage>
        <taxon>Eukaryota</taxon>
        <taxon>Fungi</taxon>
        <taxon>Dikarya</taxon>
        <taxon>Ascomycota</taxon>
        <taxon>Pezizomycotina</taxon>
        <taxon>Dothideomycetes</taxon>
        <taxon>Dothideomycetidae</taxon>
        <taxon>Cladosporiales</taxon>
        <taxon>Cladosporiaceae</taxon>
        <taxon>Cladosporium</taxon>
    </lineage>
</organism>
<protein>
    <submittedName>
        <fullName evidence="1">Uncharacterized protein</fullName>
    </submittedName>
</protein>
<dbReference type="GeneID" id="96009169"/>
<dbReference type="AlphaFoldDB" id="A0AB34KES2"/>
<comment type="caution">
    <text evidence="1">The sequence shown here is derived from an EMBL/GenBank/DDBJ whole genome shotgun (WGS) entry which is preliminary data.</text>
</comment>
<dbReference type="Proteomes" id="UP000803884">
    <property type="component" value="Unassembled WGS sequence"/>
</dbReference>
<keyword evidence="2" id="KW-1185">Reference proteome</keyword>
<dbReference type="SUPFAM" id="SSF53901">
    <property type="entry name" value="Thiolase-like"/>
    <property type="match status" value="1"/>
</dbReference>
<proteinExistence type="predicted"/>
<dbReference type="PANTHER" id="PTHR42870:SF1">
    <property type="entry name" value="NON-SPECIFIC LIPID-TRANSFER PROTEIN-LIKE 2"/>
    <property type="match status" value="1"/>
</dbReference>
<reference evidence="1 2" key="1">
    <citation type="journal article" date="2020" name="Microbiol. Resour. Announc.">
        <title>Draft Genome Sequence of a Cladosporium Species Isolated from the Mesophotic Ascidian Didemnum maculosum.</title>
        <authorList>
            <person name="Gioti A."/>
            <person name="Siaperas R."/>
            <person name="Nikolaivits E."/>
            <person name="Le Goff G."/>
            <person name="Ouazzani J."/>
            <person name="Kotoulas G."/>
            <person name="Topakas E."/>
        </authorList>
    </citation>
    <scope>NUCLEOTIDE SEQUENCE [LARGE SCALE GENOMIC DNA]</scope>
    <source>
        <strain evidence="1 2">TM138-S3</strain>
    </source>
</reference>
<dbReference type="InterPro" id="IPR016039">
    <property type="entry name" value="Thiolase-like"/>
</dbReference>
<evidence type="ECO:0000313" key="1">
    <source>
        <dbReference type="EMBL" id="KAL1583527.1"/>
    </source>
</evidence>
<dbReference type="GO" id="GO:0016746">
    <property type="term" value="F:acyltransferase activity"/>
    <property type="evidence" value="ECO:0007669"/>
    <property type="project" value="InterPro"/>
</dbReference>
<dbReference type="Gene3D" id="3.40.47.10">
    <property type="match status" value="1"/>
</dbReference>
<dbReference type="EMBL" id="JAAQHG020000034">
    <property type="protein sequence ID" value="KAL1583527.1"/>
    <property type="molecule type" value="Genomic_DNA"/>
</dbReference>
<gene>
    <name evidence="1" type="ORF">WHR41_07727</name>
</gene>
<accession>A0AB34KES2</accession>
<name>A0AB34KES2_9PEZI</name>
<evidence type="ECO:0000313" key="2">
    <source>
        <dbReference type="Proteomes" id="UP000803884"/>
    </source>
</evidence>
<sequence>MSTNKAAAHIAGVGISLSETESNASIESLAVSAGTKALLDAGITYAKIDLSIATFSEPELRVPKSCFRTFGNQKAAVTEVENHAALFTAASCVRSQQAECVLLVGIDLKASDRARSTKLPAVVAMVIVSDLFLTAHAYLKDSAARIRACALAMSKDARAPVQAALRQAGIEAKDLQIVEIQGQLSAPSARRELLANKEFEYSAKQSPTTLEPLKDLGALGMAGLCGFVWRLRGWTKEPHARLQNALQYTQGPDGSATVVILCRSEGQAAPSHEEVRHLRDGRERLGYNPAEETRGISLEDLEGVRSREGDRMLPEHLGQSKQFSLLPRGGDRAALARL</sequence>
<dbReference type="RefSeq" id="XP_069226634.1">
    <property type="nucleotide sequence ID" value="XM_069376331.1"/>
</dbReference>